<dbReference type="InterPro" id="IPR012318">
    <property type="entry name" value="HTH_CRP"/>
</dbReference>
<dbReference type="Gene3D" id="1.10.10.10">
    <property type="entry name" value="Winged helix-like DNA-binding domain superfamily/Winged helix DNA-binding domain"/>
    <property type="match status" value="1"/>
</dbReference>
<dbReference type="RefSeq" id="WP_036084682.1">
    <property type="nucleotide sequence ID" value="NZ_CBCSHQ010000001.1"/>
</dbReference>
<dbReference type="OrthoDB" id="2360694at2"/>
<dbReference type="SUPFAM" id="SSF46785">
    <property type="entry name" value="Winged helix' DNA-binding domain"/>
    <property type="match status" value="1"/>
</dbReference>
<dbReference type="AlphaFoldDB" id="A0A099WDR5"/>
<dbReference type="GO" id="GO:0006355">
    <property type="term" value="P:regulation of DNA-templated transcription"/>
    <property type="evidence" value="ECO:0007669"/>
    <property type="project" value="InterPro"/>
</dbReference>
<dbReference type="InterPro" id="IPR036390">
    <property type="entry name" value="WH_DNA-bd_sf"/>
</dbReference>
<proteinExistence type="predicted"/>
<evidence type="ECO:0000259" key="1">
    <source>
        <dbReference type="PROSITE" id="PS51063"/>
    </source>
</evidence>
<dbReference type="InterPro" id="IPR036388">
    <property type="entry name" value="WH-like_DNA-bd_sf"/>
</dbReference>
<gene>
    <name evidence="2" type="ORF">EP57_04905</name>
</gene>
<dbReference type="GO" id="GO:0003677">
    <property type="term" value="F:DNA binding"/>
    <property type="evidence" value="ECO:0007669"/>
    <property type="project" value="InterPro"/>
</dbReference>
<dbReference type="STRING" id="1552123.EP57_04905"/>
<accession>A0A099WDR5</accession>
<sequence length="178" mass="20727">MNIEWRNRTFFGKQALEFSEEDKFFVIKKGIVEVQTKSGSVLTYLGVGDMVIANENLDFFARTALDLEETKIDLPLFPGYYDALLVERLDEYHYNAEARVSICLKKLAEKFGTNRDGEIQITPIFTQYDIANYCNLKREYISVLLRRMAGRKIIRMKPKPWAVPDMQALEQYISENGY</sequence>
<reference evidence="2 3" key="1">
    <citation type="submission" date="2014-05" db="EMBL/GenBank/DDBJ databases">
        <title>Novel Listeriaceae from food processing environments.</title>
        <authorList>
            <person name="den Bakker H.C."/>
        </authorList>
    </citation>
    <scope>NUCLEOTIDE SEQUENCE [LARGE SCALE GENOMIC DNA]</scope>
    <source>
        <strain evidence="2 3">FSL A5-0281</strain>
    </source>
</reference>
<feature type="domain" description="HTH crp-type" evidence="1">
    <location>
        <begin position="94"/>
        <end position="167"/>
    </location>
</feature>
<evidence type="ECO:0000313" key="3">
    <source>
        <dbReference type="Proteomes" id="UP000029844"/>
    </source>
</evidence>
<dbReference type="PROSITE" id="PS51063">
    <property type="entry name" value="HTH_CRP_2"/>
    <property type="match status" value="1"/>
</dbReference>
<protein>
    <recommendedName>
        <fullName evidence="1">HTH crp-type domain-containing protein</fullName>
    </recommendedName>
</protein>
<evidence type="ECO:0000313" key="2">
    <source>
        <dbReference type="EMBL" id="KGL42801.1"/>
    </source>
</evidence>
<comment type="caution">
    <text evidence="2">The sequence shown here is derived from an EMBL/GenBank/DDBJ whole genome shotgun (WGS) entry which is preliminary data.</text>
</comment>
<name>A0A099WDR5_9LIST</name>
<keyword evidence="3" id="KW-1185">Reference proteome</keyword>
<dbReference type="Pfam" id="PF13545">
    <property type="entry name" value="HTH_Crp_2"/>
    <property type="match status" value="1"/>
</dbReference>
<dbReference type="EMBL" id="JNFA01000011">
    <property type="protein sequence ID" value="KGL42801.1"/>
    <property type="molecule type" value="Genomic_DNA"/>
</dbReference>
<dbReference type="GeneID" id="58716744"/>
<organism evidence="2 3">
    <name type="scientific">Listeria booriae</name>
    <dbReference type="NCBI Taxonomy" id="1552123"/>
    <lineage>
        <taxon>Bacteria</taxon>
        <taxon>Bacillati</taxon>
        <taxon>Bacillota</taxon>
        <taxon>Bacilli</taxon>
        <taxon>Bacillales</taxon>
        <taxon>Listeriaceae</taxon>
        <taxon>Listeria</taxon>
    </lineage>
</organism>
<dbReference type="Proteomes" id="UP000029844">
    <property type="component" value="Unassembled WGS sequence"/>
</dbReference>